<proteinExistence type="predicted"/>
<name>A0A3P3Y5J2_PLABS</name>
<reference evidence="2 3" key="1">
    <citation type="submission" date="2018-03" db="EMBL/GenBank/DDBJ databases">
        <authorList>
            <person name="Fogelqvist J."/>
        </authorList>
    </citation>
    <scope>NUCLEOTIDE SEQUENCE [LARGE SCALE GENOMIC DNA]</scope>
</reference>
<keyword evidence="2" id="KW-0496">Mitochondrion</keyword>
<dbReference type="EMBL" id="OVEO01000004">
    <property type="protein sequence ID" value="SPQ95455.1"/>
    <property type="molecule type" value="Genomic_DNA"/>
</dbReference>
<accession>A0A3P3Y5J2</accession>
<sequence length="223" mass="24078">MGWVPITPHVVAVELERGRPARQFRVPDARDFDALVAFVVRCRTRPNEFNYVVEATMPKGRVAFRCAAPIGASQPYMEVNSPATLSHAIAASPTSAYENGLLVLRLVHDDPQPTGATAESQATANGPSMKEFIPAIAKRTAADLLSSAAKSADYRKQVMELARVRPAGRRVVQGISKRPANAANVGRDDAGPPDEISRWHAARSLKSYGSGQGSSQVLYEDQL</sequence>
<organism evidence="2 3">
    <name type="scientific">Plasmodiophora brassicae</name>
    <name type="common">Clubroot disease agent</name>
    <dbReference type="NCBI Taxonomy" id="37360"/>
    <lineage>
        <taxon>Eukaryota</taxon>
        <taxon>Sar</taxon>
        <taxon>Rhizaria</taxon>
        <taxon>Endomyxa</taxon>
        <taxon>Phytomyxea</taxon>
        <taxon>Plasmodiophorida</taxon>
        <taxon>Plasmodiophoridae</taxon>
        <taxon>Plasmodiophora</taxon>
    </lineage>
</organism>
<dbReference type="Proteomes" id="UP000290189">
    <property type="component" value="Unassembled WGS sequence"/>
</dbReference>
<dbReference type="AlphaFoldDB" id="A0A3P3Y5J2"/>
<feature type="region of interest" description="Disordered" evidence="1">
    <location>
        <begin position="176"/>
        <end position="196"/>
    </location>
</feature>
<gene>
    <name evidence="2" type="ORF">PLBR_LOCUS2670</name>
</gene>
<feature type="compositionally biased region" description="Basic and acidic residues" evidence="1">
    <location>
        <begin position="186"/>
        <end position="196"/>
    </location>
</feature>
<evidence type="ECO:0000313" key="2">
    <source>
        <dbReference type="EMBL" id="SPQ95455.1"/>
    </source>
</evidence>
<protein>
    <submittedName>
        <fullName evidence="2">Uncharacterized protein</fullName>
    </submittedName>
</protein>
<evidence type="ECO:0000256" key="1">
    <source>
        <dbReference type="SAM" id="MobiDB-lite"/>
    </source>
</evidence>
<geneLocation type="mitochondrion" evidence="2"/>
<evidence type="ECO:0000313" key="3">
    <source>
        <dbReference type="Proteomes" id="UP000290189"/>
    </source>
</evidence>